<comment type="similarity">
    <text evidence="3">Belongs to the methyl-accepting chemotaxis (MCP) protein family.</text>
</comment>
<dbReference type="InterPro" id="IPR004089">
    <property type="entry name" value="MCPsignal_dom"/>
</dbReference>
<feature type="transmembrane region" description="Helical" evidence="5">
    <location>
        <begin position="66"/>
        <end position="84"/>
    </location>
</feature>
<proteinExistence type="inferred from homology"/>
<comment type="subcellular location">
    <subcellularLocation>
        <location evidence="1">Membrane</location>
    </subcellularLocation>
</comment>
<dbReference type="InterPro" id="IPR003660">
    <property type="entry name" value="HAMP_dom"/>
</dbReference>
<feature type="domain" description="HAMP" evidence="7">
    <location>
        <begin position="174"/>
        <end position="220"/>
    </location>
</feature>
<name>A0A2P7QHC8_9SPHN</name>
<dbReference type="GO" id="GO:0007165">
    <property type="term" value="P:signal transduction"/>
    <property type="evidence" value="ECO:0007669"/>
    <property type="project" value="UniProtKB-KW"/>
</dbReference>
<protein>
    <submittedName>
        <fullName evidence="8">Methyl-accepting chemotaxis protein</fullName>
    </submittedName>
</protein>
<dbReference type="SUPFAM" id="SSF58104">
    <property type="entry name" value="Methyl-accepting chemotaxis protein (MCP) signaling domain"/>
    <property type="match status" value="1"/>
</dbReference>
<organism evidence="8 9">
    <name type="scientific">Allosphingosinicella deserti</name>
    <dbReference type="NCBI Taxonomy" id="2116704"/>
    <lineage>
        <taxon>Bacteria</taxon>
        <taxon>Pseudomonadati</taxon>
        <taxon>Pseudomonadota</taxon>
        <taxon>Alphaproteobacteria</taxon>
        <taxon>Sphingomonadales</taxon>
        <taxon>Sphingomonadaceae</taxon>
        <taxon>Allosphingosinicella</taxon>
    </lineage>
</organism>
<dbReference type="GO" id="GO:0006935">
    <property type="term" value="P:chemotaxis"/>
    <property type="evidence" value="ECO:0007669"/>
    <property type="project" value="UniProtKB-KW"/>
</dbReference>
<dbReference type="PROSITE" id="PS50885">
    <property type="entry name" value="HAMP"/>
    <property type="match status" value="1"/>
</dbReference>
<reference evidence="8 9" key="1">
    <citation type="submission" date="2018-03" db="EMBL/GenBank/DDBJ databases">
        <title>The draft genome of Sphingosinicella sp. GL-C-18.</title>
        <authorList>
            <person name="Liu L."/>
            <person name="Li L."/>
            <person name="Liang L."/>
            <person name="Zhang X."/>
            <person name="Wang T."/>
        </authorList>
    </citation>
    <scope>NUCLEOTIDE SEQUENCE [LARGE SCALE GENOMIC DNA]</scope>
    <source>
        <strain evidence="8 9">GL-C-18</strain>
    </source>
</reference>
<evidence type="ECO:0000256" key="4">
    <source>
        <dbReference type="PROSITE-ProRule" id="PRU00284"/>
    </source>
</evidence>
<feature type="domain" description="Methyl-accepting transducer" evidence="6">
    <location>
        <begin position="225"/>
        <end position="454"/>
    </location>
</feature>
<keyword evidence="5" id="KW-1133">Transmembrane helix</keyword>
<dbReference type="Gene3D" id="6.10.340.10">
    <property type="match status" value="1"/>
</dbReference>
<keyword evidence="5" id="KW-0472">Membrane</keyword>
<dbReference type="PANTHER" id="PTHR43531">
    <property type="entry name" value="PROTEIN ICFG"/>
    <property type="match status" value="1"/>
</dbReference>
<keyword evidence="2" id="KW-0145">Chemotaxis</keyword>
<dbReference type="PANTHER" id="PTHR43531:SF11">
    <property type="entry name" value="METHYL-ACCEPTING CHEMOTAXIS PROTEIN 3"/>
    <property type="match status" value="1"/>
</dbReference>
<evidence type="ECO:0000256" key="1">
    <source>
        <dbReference type="ARBA" id="ARBA00004370"/>
    </source>
</evidence>
<dbReference type="SMART" id="SM00283">
    <property type="entry name" value="MA"/>
    <property type="match status" value="1"/>
</dbReference>
<sequence length="489" mass="51705">MERRRLNDHTDRFFDEPRVLDFWNSFTKESVNAGPMTRTPIRTRRRCTGDTQMEWFQVEAPIRKKTLVAFGALTAITALVGVTAALAGPLIGLTVTLIGVIVAAAFAARFRSAICDPYVATVVRMEGLAAGDLTSPIEFTHYKDCVGRMTKAMFTFQETALAQQRSAAEQAHLVETLSNYLKTLAEGDLSREITEEFPSTFAALKASYNQAVGALSELVGAVRESAATINAGSDEIANASEDLSRRTEQQAASLEETAAAMTEITATVHNSTAGAKEADKLVRATQADAQESSKVVADAVAAMAEIEKSSQEITKIIAVIDKIAFQTNLLALNASVEAAHAGEAGRAFAVVANEVRALAQRSADAAQEIGTLISNSSRQVEGGVTLVGEAGKALARIIGSVDEVSGLVGQIAMAADQQSSALGQVNTAITEMDRVTQQNAAMVEETSAAARNLAGEVSALSSRTAQFNVGAGAADHKRAAEAPQWRRAA</sequence>
<dbReference type="GO" id="GO:0016020">
    <property type="term" value="C:membrane"/>
    <property type="evidence" value="ECO:0007669"/>
    <property type="project" value="UniProtKB-SubCell"/>
</dbReference>
<keyword evidence="4" id="KW-0807">Transducer</keyword>
<evidence type="ECO:0000313" key="9">
    <source>
        <dbReference type="Proteomes" id="UP000241167"/>
    </source>
</evidence>
<evidence type="ECO:0000313" key="8">
    <source>
        <dbReference type="EMBL" id="PSJ37379.1"/>
    </source>
</evidence>
<keyword evidence="9" id="KW-1185">Reference proteome</keyword>
<evidence type="ECO:0000256" key="5">
    <source>
        <dbReference type="SAM" id="Phobius"/>
    </source>
</evidence>
<dbReference type="Gene3D" id="1.10.287.950">
    <property type="entry name" value="Methyl-accepting chemotaxis protein"/>
    <property type="match status" value="1"/>
</dbReference>
<accession>A0A2P7QHC8</accession>
<evidence type="ECO:0000259" key="6">
    <source>
        <dbReference type="PROSITE" id="PS50111"/>
    </source>
</evidence>
<dbReference type="PRINTS" id="PR00260">
    <property type="entry name" value="CHEMTRNSDUCR"/>
</dbReference>
<dbReference type="InterPro" id="IPR004090">
    <property type="entry name" value="Chemotax_Me-accpt_rcpt"/>
</dbReference>
<dbReference type="InterPro" id="IPR051310">
    <property type="entry name" value="MCP_chemotaxis"/>
</dbReference>
<dbReference type="AlphaFoldDB" id="A0A2P7QHC8"/>
<dbReference type="CDD" id="cd11386">
    <property type="entry name" value="MCP_signal"/>
    <property type="match status" value="1"/>
</dbReference>
<dbReference type="PROSITE" id="PS50111">
    <property type="entry name" value="CHEMOTAXIS_TRANSDUC_2"/>
    <property type="match status" value="1"/>
</dbReference>
<evidence type="ECO:0000259" key="7">
    <source>
        <dbReference type="PROSITE" id="PS50885"/>
    </source>
</evidence>
<gene>
    <name evidence="8" type="ORF">C7I55_22965</name>
</gene>
<dbReference type="GO" id="GO:0004888">
    <property type="term" value="F:transmembrane signaling receptor activity"/>
    <property type="evidence" value="ECO:0007669"/>
    <property type="project" value="InterPro"/>
</dbReference>
<dbReference type="FunFam" id="1.10.287.950:FF:000001">
    <property type="entry name" value="Methyl-accepting chemotaxis sensory transducer"/>
    <property type="match status" value="1"/>
</dbReference>
<dbReference type="EMBL" id="PXYI01000009">
    <property type="protein sequence ID" value="PSJ37379.1"/>
    <property type="molecule type" value="Genomic_DNA"/>
</dbReference>
<comment type="caution">
    <text evidence="8">The sequence shown here is derived from an EMBL/GenBank/DDBJ whole genome shotgun (WGS) entry which is preliminary data.</text>
</comment>
<keyword evidence="5" id="KW-0812">Transmembrane</keyword>
<evidence type="ECO:0000256" key="2">
    <source>
        <dbReference type="ARBA" id="ARBA00022500"/>
    </source>
</evidence>
<dbReference type="Proteomes" id="UP000241167">
    <property type="component" value="Unassembled WGS sequence"/>
</dbReference>
<evidence type="ECO:0000256" key="3">
    <source>
        <dbReference type="ARBA" id="ARBA00029447"/>
    </source>
</evidence>
<dbReference type="Pfam" id="PF00015">
    <property type="entry name" value="MCPsignal"/>
    <property type="match status" value="1"/>
</dbReference>